<dbReference type="Proteomes" id="UP000551501">
    <property type="component" value="Unassembled WGS sequence"/>
</dbReference>
<dbReference type="EMBL" id="JACIFP010000001">
    <property type="protein sequence ID" value="MBB4134017.1"/>
    <property type="molecule type" value="Genomic_DNA"/>
</dbReference>
<keyword evidence="2" id="KW-1185">Reference proteome</keyword>
<comment type="caution">
    <text evidence="1">The sequence shown here is derived from an EMBL/GenBank/DDBJ whole genome shotgun (WGS) entry which is preliminary data.</text>
</comment>
<proteinExistence type="predicted"/>
<sequence length="44" mass="4723">MARKHYTDEFHCQAVDLYESTPSATLKGIAADRGVSRGASVLAV</sequence>
<dbReference type="RefSeq" id="WP_281378510.1">
    <property type="nucleotide sequence ID" value="NZ_BAABHL010000031.1"/>
</dbReference>
<dbReference type="Gene3D" id="1.10.10.60">
    <property type="entry name" value="Homeodomain-like"/>
    <property type="match status" value="1"/>
</dbReference>
<name>A0A840F368_9ACTN</name>
<evidence type="ECO:0008006" key="3">
    <source>
        <dbReference type="Google" id="ProtNLM"/>
    </source>
</evidence>
<reference evidence="1 2" key="1">
    <citation type="submission" date="2020-08" db="EMBL/GenBank/DDBJ databases">
        <title>Sequencing the genomes of 1000 actinobacteria strains.</title>
        <authorList>
            <person name="Klenk H.-P."/>
        </authorList>
    </citation>
    <scope>NUCLEOTIDE SEQUENCE [LARGE SCALE GENOMIC DNA]</scope>
    <source>
        <strain evidence="1 2">DSM 45298</strain>
    </source>
</reference>
<gene>
    <name evidence="1" type="ORF">BKA16_000569</name>
</gene>
<organism evidence="1 2">
    <name type="scientific">Gordonia humi</name>
    <dbReference type="NCBI Taxonomy" id="686429"/>
    <lineage>
        <taxon>Bacteria</taxon>
        <taxon>Bacillati</taxon>
        <taxon>Actinomycetota</taxon>
        <taxon>Actinomycetes</taxon>
        <taxon>Mycobacteriales</taxon>
        <taxon>Gordoniaceae</taxon>
        <taxon>Gordonia</taxon>
    </lineage>
</organism>
<evidence type="ECO:0000313" key="1">
    <source>
        <dbReference type="EMBL" id="MBB4134017.1"/>
    </source>
</evidence>
<accession>A0A840F368</accession>
<protein>
    <recommendedName>
        <fullName evidence="3">Transposase</fullName>
    </recommendedName>
</protein>
<dbReference type="SUPFAM" id="SSF46689">
    <property type="entry name" value="Homeodomain-like"/>
    <property type="match status" value="1"/>
</dbReference>
<evidence type="ECO:0000313" key="2">
    <source>
        <dbReference type="Proteomes" id="UP000551501"/>
    </source>
</evidence>
<dbReference type="AlphaFoldDB" id="A0A840F368"/>
<dbReference type="InterPro" id="IPR009057">
    <property type="entry name" value="Homeodomain-like_sf"/>
</dbReference>